<sequence>MDGYCGHYIFGIDRAFVAKVSSGLEYEEIQFS</sequence>
<gene>
    <name evidence="1" type="ORF">SDC9_177940</name>
</gene>
<name>A0A645GXH8_9ZZZZ</name>
<dbReference type="AlphaFoldDB" id="A0A645GXH8"/>
<accession>A0A645GXH8</accession>
<organism evidence="1">
    <name type="scientific">bioreactor metagenome</name>
    <dbReference type="NCBI Taxonomy" id="1076179"/>
    <lineage>
        <taxon>unclassified sequences</taxon>
        <taxon>metagenomes</taxon>
        <taxon>ecological metagenomes</taxon>
    </lineage>
</organism>
<evidence type="ECO:0000313" key="1">
    <source>
        <dbReference type="EMBL" id="MPN30469.1"/>
    </source>
</evidence>
<reference evidence="1" key="1">
    <citation type="submission" date="2019-08" db="EMBL/GenBank/DDBJ databases">
        <authorList>
            <person name="Kucharzyk K."/>
            <person name="Murdoch R.W."/>
            <person name="Higgins S."/>
            <person name="Loffler F."/>
        </authorList>
    </citation>
    <scope>NUCLEOTIDE SEQUENCE</scope>
</reference>
<dbReference type="EMBL" id="VSSQ01081593">
    <property type="protein sequence ID" value="MPN30469.1"/>
    <property type="molecule type" value="Genomic_DNA"/>
</dbReference>
<comment type="caution">
    <text evidence="1">The sequence shown here is derived from an EMBL/GenBank/DDBJ whole genome shotgun (WGS) entry which is preliminary data.</text>
</comment>
<proteinExistence type="predicted"/>
<protein>
    <submittedName>
        <fullName evidence="1">Uncharacterized protein</fullName>
    </submittedName>
</protein>